<protein>
    <submittedName>
        <fullName evidence="1">Uncharacterized protein</fullName>
    </submittedName>
</protein>
<accession>A0A1D1V374</accession>
<evidence type="ECO:0000313" key="1">
    <source>
        <dbReference type="EMBL" id="GAU96236.1"/>
    </source>
</evidence>
<comment type="caution">
    <text evidence="1">The sequence shown here is derived from an EMBL/GenBank/DDBJ whole genome shotgun (WGS) entry which is preliminary data.</text>
</comment>
<organism evidence="1 2">
    <name type="scientific">Ramazzottius varieornatus</name>
    <name type="common">Water bear</name>
    <name type="synonym">Tardigrade</name>
    <dbReference type="NCBI Taxonomy" id="947166"/>
    <lineage>
        <taxon>Eukaryota</taxon>
        <taxon>Metazoa</taxon>
        <taxon>Ecdysozoa</taxon>
        <taxon>Tardigrada</taxon>
        <taxon>Eutardigrada</taxon>
        <taxon>Parachela</taxon>
        <taxon>Hypsibioidea</taxon>
        <taxon>Ramazzottiidae</taxon>
        <taxon>Ramazzottius</taxon>
    </lineage>
</organism>
<proteinExistence type="predicted"/>
<dbReference type="EMBL" id="BDGG01000003">
    <property type="protein sequence ID" value="GAU96236.1"/>
    <property type="molecule type" value="Genomic_DNA"/>
</dbReference>
<dbReference type="Proteomes" id="UP000186922">
    <property type="component" value="Unassembled WGS sequence"/>
</dbReference>
<dbReference type="AlphaFoldDB" id="A0A1D1V374"/>
<evidence type="ECO:0000313" key="2">
    <source>
        <dbReference type="Proteomes" id="UP000186922"/>
    </source>
</evidence>
<sequence length="122" mass="14266">MEQFYQKEQMFQSNLNSEEIVKNIANSSEDFRTNLPAVHNFVKDQEDGAKIIHENPLLKTLSEHLLYGFVQTRQGLCQKELKVQNKQEFRHDRPSVSSHTSKDTNLKITHLVHFVASYHVEK</sequence>
<gene>
    <name evidence="1" type="primary">RvY_07707-1</name>
    <name evidence="1" type="synonym">RvY_07707.1</name>
    <name evidence="1" type="ORF">RvY_07707</name>
</gene>
<keyword evidence="2" id="KW-1185">Reference proteome</keyword>
<reference evidence="1 2" key="1">
    <citation type="journal article" date="2016" name="Nat. Commun.">
        <title>Extremotolerant tardigrade genome and improved radiotolerance of human cultured cells by tardigrade-unique protein.</title>
        <authorList>
            <person name="Hashimoto T."/>
            <person name="Horikawa D.D."/>
            <person name="Saito Y."/>
            <person name="Kuwahara H."/>
            <person name="Kozuka-Hata H."/>
            <person name="Shin-I T."/>
            <person name="Minakuchi Y."/>
            <person name="Ohishi K."/>
            <person name="Motoyama A."/>
            <person name="Aizu T."/>
            <person name="Enomoto A."/>
            <person name="Kondo K."/>
            <person name="Tanaka S."/>
            <person name="Hara Y."/>
            <person name="Koshikawa S."/>
            <person name="Sagara H."/>
            <person name="Miura T."/>
            <person name="Yokobori S."/>
            <person name="Miyagawa K."/>
            <person name="Suzuki Y."/>
            <person name="Kubo T."/>
            <person name="Oyama M."/>
            <person name="Kohara Y."/>
            <person name="Fujiyama A."/>
            <person name="Arakawa K."/>
            <person name="Katayama T."/>
            <person name="Toyoda A."/>
            <person name="Kunieda T."/>
        </authorList>
    </citation>
    <scope>NUCLEOTIDE SEQUENCE [LARGE SCALE GENOMIC DNA]</scope>
    <source>
        <strain evidence="1 2">YOKOZUNA-1</strain>
    </source>
</reference>
<name>A0A1D1V374_RAMVA</name>